<reference evidence="5 6" key="1">
    <citation type="submission" date="2022-03" db="EMBL/GenBank/DDBJ databases">
        <authorList>
            <person name="Nunn A."/>
            <person name="Chopra R."/>
            <person name="Nunn A."/>
            <person name="Contreras Garrido A."/>
        </authorList>
    </citation>
    <scope>NUCLEOTIDE SEQUENCE [LARGE SCALE GENOMIC DNA]</scope>
</reference>
<comment type="similarity">
    <text evidence="1 2">Belongs to the pirin family.</text>
</comment>
<dbReference type="PANTHER" id="PTHR13903">
    <property type="entry name" value="PIRIN-RELATED"/>
    <property type="match status" value="1"/>
</dbReference>
<dbReference type="CDD" id="cd02909">
    <property type="entry name" value="cupin_pirin_N"/>
    <property type="match status" value="1"/>
</dbReference>
<dbReference type="Proteomes" id="UP000836841">
    <property type="component" value="Chromosome 5"/>
</dbReference>
<evidence type="ECO:0008006" key="7">
    <source>
        <dbReference type="Google" id="ProtNLM"/>
    </source>
</evidence>
<gene>
    <name evidence="5" type="ORF">TAV2_LOCUS15483</name>
</gene>
<organism evidence="5 6">
    <name type="scientific">Thlaspi arvense</name>
    <name type="common">Field penny-cress</name>
    <dbReference type="NCBI Taxonomy" id="13288"/>
    <lineage>
        <taxon>Eukaryota</taxon>
        <taxon>Viridiplantae</taxon>
        <taxon>Streptophyta</taxon>
        <taxon>Embryophyta</taxon>
        <taxon>Tracheophyta</taxon>
        <taxon>Spermatophyta</taxon>
        <taxon>Magnoliopsida</taxon>
        <taxon>eudicotyledons</taxon>
        <taxon>Gunneridae</taxon>
        <taxon>Pentapetalae</taxon>
        <taxon>rosids</taxon>
        <taxon>malvids</taxon>
        <taxon>Brassicales</taxon>
        <taxon>Brassicaceae</taxon>
        <taxon>Thlaspideae</taxon>
        <taxon>Thlaspi</taxon>
    </lineage>
</organism>
<dbReference type="InterPro" id="IPR011051">
    <property type="entry name" value="RmlC_Cupin_sf"/>
</dbReference>
<feature type="domain" description="Pirin N-terminal" evidence="3">
    <location>
        <begin position="106"/>
        <end position="163"/>
    </location>
</feature>
<evidence type="ECO:0000256" key="2">
    <source>
        <dbReference type="RuleBase" id="RU003457"/>
    </source>
</evidence>
<dbReference type="InterPro" id="IPR012093">
    <property type="entry name" value="Pirin"/>
</dbReference>
<feature type="non-terminal residue" evidence="5">
    <location>
        <position position="323"/>
    </location>
</feature>
<dbReference type="InterPro" id="IPR003829">
    <property type="entry name" value="Pirin_N_dom"/>
</dbReference>
<dbReference type="PIRSF" id="PIRSF006232">
    <property type="entry name" value="Pirin"/>
    <property type="match status" value="1"/>
</dbReference>
<name>A0AAU9SHM6_THLAR</name>
<evidence type="ECO:0000259" key="3">
    <source>
        <dbReference type="Pfam" id="PF02678"/>
    </source>
</evidence>
<dbReference type="AlphaFoldDB" id="A0AAU9SHM6"/>
<evidence type="ECO:0000313" key="6">
    <source>
        <dbReference type="Proteomes" id="UP000836841"/>
    </source>
</evidence>
<protein>
    <recommendedName>
        <fullName evidence="7">Pirin</fullName>
    </recommendedName>
</protein>
<dbReference type="SUPFAM" id="SSF51182">
    <property type="entry name" value="RmlC-like cupins"/>
    <property type="match status" value="1"/>
</dbReference>
<keyword evidence="6" id="KW-1185">Reference proteome</keyword>
<dbReference type="CDD" id="cd02247">
    <property type="entry name" value="cupin_pirin_C"/>
    <property type="match status" value="1"/>
</dbReference>
<evidence type="ECO:0000256" key="1">
    <source>
        <dbReference type="ARBA" id="ARBA00008416"/>
    </source>
</evidence>
<proteinExistence type="inferred from homology"/>
<dbReference type="InterPro" id="IPR014710">
    <property type="entry name" value="RmlC-like_jellyroll"/>
</dbReference>
<dbReference type="InterPro" id="IPR008778">
    <property type="entry name" value="Pirin_C_dom"/>
</dbReference>
<evidence type="ECO:0000259" key="4">
    <source>
        <dbReference type="Pfam" id="PF05726"/>
    </source>
</evidence>
<dbReference type="Gene3D" id="2.60.120.10">
    <property type="entry name" value="Jelly Rolls"/>
    <property type="match status" value="2"/>
</dbReference>
<dbReference type="PANTHER" id="PTHR13903:SF20">
    <property type="entry name" value="BNAC08G48910D PROTEIN"/>
    <property type="match status" value="1"/>
</dbReference>
<feature type="domain" description="Pirin C-terminal" evidence="4">
    <location>
        <begin position="217"/>
        <end position="313"/>
    </location>
</feature>
<dbReference type="Pfam" id="PF02678">
    <property type="entry name" value="Pirin"/>
    <property type="match status" value="1"/>
</dbReference>
<dbReference type="EMBL" id="OU466861">
    <property type="protein sequence ID" value="CAH2063567.1"/>
    <property type="molecule type" value="Genomic_DNA"/>
</dbReference>
<accession>A0AAU9SHM6</accession>
<evidence type="ECO:0000313" key="5">
    <source>
        <dbReference type="EMBL" id="CAH2063567.1"/>
    </source>
</evidence>
<sequence length="323" mass="35864">NFIIINMSSRQVIKKILANFESESDGAVIRQGITKSDHELLDPFVSLVEFSGSILSCFALFLDQFHLQADSEIILTEVKSANSFFYMYTKTTIIRNVSHVIDQLCAGFESVTYMLQGGIIHQDFNGHSGTIHEGDVQWMTAGRGIIHSEMPEKEINSGLQLWINLPSDDKMIDPKSLEISISEIPRAEEEGVEVKVIAGESMGVQSPFYTKTPIMFLDVTLQPRGQINQTIPESWTAFAYVIEGDDGVFSSSDSSTVEAHNVVVFGTGKLACGIRQALGEPIGEPVVQHEPFVMNSQAEIDMAIEDYRNAKNGFEMAKNWRSE</sequence>
<dbReference type="Pfam" id="PF05726">
    <property type="entry name" value="Pirin_C"/>
    <property type="match status" value="1"/>
</dbReference>